<evidence type="ECO:0000256" key="8">
    <source>
        <dbReference type="ARBA" id="ARBA00023014"/>
    </source>
</evidence>
<dbReference type="GO" id="GO:0005737">
    <property type="term" value="C:cytoplasm"/>
    <property type="evidence" value="ECO:0007669"/>
    <property type="project" value="UniProtKB-SubCell"/>
</dbReference>
<name>A0A451DBY3_9GAMM</name>
<dbReference type="CDD" id="cd01335">
    <property type="entry name" value="Radical_SAM"/>
    <property type="match status" value="1"/>
</dbReference>
<comment type="function">
    <text evidence="10">Probably acts as a heme chaperone, transferring heme to an unknown acceptor. Binds one molecule of heme per monomer, possibly covalently. Binds 1 [4Fe-4S] cluster. The cluster is coordinated with 3 cysteines and an exchangeable S-adenosyl-L-methionine.</text>
</comment>
<evidence type="ECO:0000256" key="4">
    <source>
        <dbReference type="ARBA" id="ARBA00022617"/>
    </source>
</evidence>
<evidence type="ECO:0000256" key="2">
    <source>
        <dbReference type="ARBA" id="ARBA00006100"/>
    </source>
</evidence>
<evidence type="ECO:0000256" key="9">
    <source>
        <dbReference type="ARBA" id="ARBA00023186"/>
    </source>
</evidence>
<dbReference type="SFLD" id="SFLDG01065">
    <property type="entry name" value="anaerobic_coproporphyrinogen-I"/>
    <property type="match status" value="1"/>
</dbReference>
<keyword evidence="10" id="KW-0963">Cytoplasm</keyword>
<gene>
    <name evidence="12" type="primary">yggW</name>
    <name evidence="12" type="ORF">BUCILAFE3058_372</name>
</gene>
<dbReference type="OrthoDB" id="9808022at2"/>
<keyword evidence="7 10" id="KW-0408">Iron</keyword>
<evidence type="ECO:0000256" key="6">
    <source>
        <dbReference type="ARBA" id="ARBA00022723"/>
    </source>
</evidence>
<evidence type="ECO:0000259" key="11">
    <source>
        <dbReference type="PROSITE" id="PS51918"/>
    </source>
</evidence>
<dbReference type="PANTHER" id="PTHR13932">
    <property type="entry name" value="COPROPORPHYRINIGEN III OXIDASE"/>
    <property type="match status" value="1"/>
</dbReference>
<dbReference type="SUPFAM" id="SSF102114">
    <property type="entry name" value="Radical SAM enzymes"/>
    <property type="match status" value="1"/>
</dbReference>
<keyword evidence="12" id="KW-0560">Oxidoreductase</keyword>
<accession>A0A451DBY3</accession>
<evidence type="ECO:0000256" key="5">
    <source>
        <dbReference type="ARBA" id="ARBA00022691"/>
    </source>
</evidence>
<dbReference type="PANTHER" id="PTHR13932:SF5">
    <property type="entry name" value="RADICAL S-ADENOSYL METHIONINE DOMAIN-CONTAINING PROTEIN 1, MITOCHONDRIAL"/>
    <property type="match status" value="1"/>
</dbReference>
<dbReference type="AlphaFoldDB" id="A0A451DBY3"/>
<dbReference type="GO" id="GO:0046872">
    <property type="term" value="F:metal ion binding"/>
    <property type="evidence" value="ECO:0007669"/>
    <property type="project" value="UniProtKB-UniRule"/>
</dbReference>
<dbReference type="SFLD" id="SFLDF00288">
    <property type="entry name" value="HemN-like__clustered_with_nucl"/>
    <property type="match status" value="1"/>
</dbReference>
<reference evidence="12 13" key="1">
    <citation type="submission" date="2019-02" db="EMBL/GenBank/DDBJ databases">
        <authorList>
            <person name="Manzano-Marin A."/>
            <person name="Manzano-Marin A."/>
        </authorList>
    </citation>
    <scope>NUCLEOTIDE SEQUENCE [LARGE SCALE GENOMIC DNA]</scope>
    <source>
        <strain evidence="12 13">BuCilaricifoliae</strain>
    </source>
</reference>
<dbReference type="PROSITE" id="PS51918">
    <property type="entry name" value="RADICAL_SAM"/>
    <property type="match status" value="1"/>
</dbReference>
<dbReference type="SFLD" id="SFLDF00562">
    <property type="entry name" value="HemN-like__clustered_with_heat"/>
    <property type="match status" value="1"/>
</dbReference>
<dbReference type="Pfam" id="PF04055">
    <property type="entry name" value="Radical_SAM"/>
    <property type="match status" value="1"/>
</dbReference>
<dbReference type="Gene3D" id="3.20.20.70">
    <property type="entry name" value="Aldolase class I"/>
    <property type="match status" value="1"/>
</dbReference>
<dbReference type="SMART" id="SM00729">
    <property type="entry name" value="Elp3"/>
    <property type="match status" value="1"/>
</dbReference>
<feature type="domain" description="Radical SAM core" evidence="11">
    <location>
        <begin position="6"/>
        <end position="242"/>
    </location>
</feature>
<evidence type="ECO:0000256" key="3">
    <source>
        <dbReference type="ARBA" id="ARBA00017228"/>
    </source>
</evidence>
<keyword evidence="5 10" id="KW-0949">S-adenosyl-L-methionine</keyword>
<keyword evidence="4 10" id="KW-0349">Heme</keyword>
<dbReference type="SFLD" id="SFLDS00029">
    <property type="entry name" value="Radical_SAM"/>
    <property type="match status" value="1"/>
</dbReference>
<dbReference type="EMBL" id="LR217717">
    <property type="protein sequence ID" value="VFP83845.1"/>
    <property type="molecule type" value="Genomic_DNA"/>
</dbReference>
<evidence type="ECO:0000313" key="13">
    <source>
        <dbReference type="Proteomes" id="UP000294349"/>
    </source>
</evidence>
<dbReference type="GO" id="GO:0051539">
    <property type="term" value="F:4 iron, 4 sulfur cluster binding"/>
    <property type="evidence" value="ECO:0007669"/>
    <property type="project" value="UniProtKB-UniRule"/>
</dbReference>
<dbReference type="InterPro" id="IPR034505">
    <property type="entry name" value="Coproporphyrinogen-III_oxidase"/>
</dbReference>
<dbReference type="RefSeq" id="WP_154061695.1">
    <property type="nucleotide sequence ID" value="NZ_LR217717.1"/>
</dbReference>
<evidence type="ECO:0000256" key="7">
    <source>
        <dbReference type="ARBA" id="ARBA00023004"/>
    </source>
</evidence>
<keyword evidence="10" id="KW-0004">4Fe-4S</keyword>
<comment type="similarity">
    <text evidence="2">Belongs to the anaerobic coproporphyrinogen-III oxidase family. HemW subfamily.</text>
</comment>
<evidence type="ECO:0000256" key="1">
    <source>
        <dbReference type="ARBA" id="ARBA00001966"/>
    </source>
</evidence>
<evidence type="ECO:0000256" key="10">
    <source>
        <dbReference type="RuleBase" id="RU364116"/>
    </source>
</evidence>
<evidence type="ECO:0000313" key="12">
    <source>
        <dbReference type="EMBL" id="VFP83845.1"/>
    </source>
</evidence>
<sequence length="382" mass="45164">MHNKKLYTLPPISLYIHIPWCLKKCPYCDFHSYKYSQSISEKKYIKHIIRDLKNDKKIISNRSIKSIFIGGGTPSLLKSKTLLYLLTEIKKNISISKKIEISIEVNPDINQKNKLLEYYQAGINRFSIGIQTFNTNLLAKIERKYNKKKAIKLINSINHISHKNLNIDLMYGLPEQTIENVLEDLYQVINLEPEHISWYQLNIEPNTKFYTQNINLPSLQVTKIMHLEGKKLLEKYGYIQYEISSYSKKIKYQCQHNLNYWNFGDYIGVGCGAHGKITQPNQKIIRTIKTKNDNIYVTKKYIKKKYTVSTKDIPFEFFLNKFRLLQPIYYKDFENQTYIKKNKINKKITIAIKKNYLIQTTNAWYITDIGREKINSLLLIFL</sequence>
<keyword evidence="8 10" id="KW-0411">Iron-sulfur</keyword>
<keyword evidence="6 10" id="KW-0479">Metal-binding</keyword>
<dbReference type="GO" id="GO:0006779">
    <property type="term" value="P:porphyrin-containing compound biosynthetic process"/>
    <property type="evidence" value="ECO:0007669"/>
    <property type="project" value="InterPro"/>
</dbReference>
<dbReference type="NCBIfam" id="TIGR00539">
    <property type="entry name" value="hemN_rel"/>
    <property type="match status" value="1"/>
</dbReference>
<dbReference type="InterPro" id="IPR058240">
    <property type="entry name" value="rSAM_sf"/>
</dbReference>
<protein>
    <recommendedName>
        <fullName evidence="3 10">Heme chaperone HemW</fullName>
    </recommendedName>
</protein>
<comment type="subcellular location">
    <subcellularLocation>
        <location evidence="10">Cytoplasm</location>
    </subcellularLocation>
</comment>
<dbReference type="InterPro" id="IPR004559">
    <property type="entry name" value="HemW-like"/>
</dbReference>
<organism evidence="12 13">
    <name type="scientific">Buchnera aphidicola</name>
    <name type="common">Cinara laricifoliae</name>
    <dbReference type="NCBI Taxonomy" id="2518977"/>
    <lineage>
        <taxon>Bacteria</taxon>
        <taxon>Pseudomonadati</taxon>
        <taxon>Pseudomonadota</taxon>
        <taxon>Gammaproteobacteria</taxon>
        <taxon>Enterobacterales</taxon>
        <taxon>Erwiniaceae</taxon>
        <taxon>Buchnera</taxon>
    </lineage>
</organism>
<dbReference type="InterPro" id="IPR007197">
    <property type="entry name" value="rSAM"/>
</dbReference>
<dbReference type="InterPro" id="IPR013785">
    <property type="entry name" value="Aldolase_TIM"/>
</dbReference>
<dbReference type="SFLD" id="SFLDG01082">
    <property type="entry name" value="B12-binding_domain_containing"/>
    <property type="match status" value="1"/>
</dbReference>
<dbReference type="GO" id="GO:0004109">
    <property type="term" value="F:coproporphyrinogen oxidase activity"/>
    <property type="evidence" value="ECO:0007669"/>
    <property type="project" value="InterPro"/>
</dbReference>
<comment type="cofactor">
    <cofactor evidence="1">
        <name>[4Fe-4S] cluster</name>
        <dbReference type="ChEBI" id="CHEBI:49883"/>
    </cofactor>
</comment>
<dbReference type="InterPro" id="IPR006638">
    <property type="entry name" value="Elp3/MiaA/NifB-like_rSAM"/>
</dbReference>
<dbReference type="Proteomes" id="UP000294349">
    <property type="component" value="Chromosome"/>
</dbReference>
<keyword evidence="9 10" id="KW-0143">Chaperone</keyword>
<proteinExistence type="inferred from homology"/>